<feature type="compositionally biased region" description="Low complexity" evidence="1">
    <location>
        <begin position="17"/>
        <end position="34"/>
    </location>
</feature>
<name>A0A6J3RC07_TURTR</name>
<dbReference type="CTD" id="85395"/>
<feature type="region of interest" description="Disordered" evidence="1">
    <location>
        <begin position="1"/>
        <end position="39"/>
    </location>
</feature>
<feature type="region of interest" description="Disordered" evidence="1">
    <location>
        <begin position="111"/>
        <end position="220"/>
    </location>
</feature>
<dbReference type="OrthoDB" id="18703at2759"/>
<dbReference type="InParanoid" id="A0A6J3RC07"/>
<evidence type="ECO:0000256" key="1">
    <source>
        <dbReference type="SAM" id="MobiDB-lite"/>
    </source>
</evidence>
<protein>
    <submittedName>
        <fullName evidence="3">Protein FAM207A isoform X1</fullName>
    </submittedName>
</protein>
<dbReference type="Proteomes" id="UP000245320">
    <property type="component" value="Chromosome 4"/>
</dbReference>
<keyword evidence="2" id="KW-1185">Reference proteome</keyword>
<evidence type="ECO:0000313" key="2">
    <source>
        <dbReference type="Proteomes" id="UP000245320"/>
    </source>
</evidence>
<dbReference type="AlphaFoldDB" id="A0A6J3RC07"/>
<organism evidence="2 3">
    <name type="scientific">Tursiops truncatus</name>
    <name type="common">Atlantic bottle-nosed dolphin</name>
    <name type="synonym">Delphinus truncatus</name>
    <dbReference type="NCBI Taxonomy" id="9739"/>
    <lineage>
        <taxon>Eukaryota</taxon>
        <taxon>Metazoa</taxon>
        <taxon>Chordata</taxon>
        <taxon>Craniata</taxon>
        <taxon>Vertebrata</taxon>
        <taxon>Euteleostomi</taxon>
        <taxon>Mammalia</taxon>
        <taxon>Eutheria</taxon>
        <taxon>Laurasiatheria</taxon>
        <taxon>Artiodactyla</taxon>
        <taxon>Whippomorpha</taxon>
        <taxon>Cetacea</taxon>
        <taxon>Odontoceti</taxon>
        <taxon>Delphinidae</taxon>
        <taxon>Tursiops</taxon>
    </lineage>
</organism>
<feature type="compositionally biased region" description="Low complexity" evidence="1">
    <location>
        <begin position="247"/>
        <end position="257"/>
    </location>
</feature>
<feature type="compositionally biased region" description="Low complexity" evidence="1">
    <location>
        <begin position="205"/>
        <end position="220"/>
    </location>
</feature>
<dbReference type="RefSeq" id="XP_033712117.1">
    <property type="nucleotide sequence ID" value="XM_033856226.1"/>
</dbReference>
<reference evidence="3" key="1">
    <citation type="submission" date="2025-08" db="UniProtKB">
        <authorList>
            <consortium name="RefSeq"/>
        </authorList>
    </citation>
    <scope>IDENTIFICATION</scope>
    <source>
        <tissue evidence="3">Spleen</tissue>
    </source>
</reference>
<feature type="compositionally biased region" description="Low complexity" evidence="1">
    <location>
        <begin position="143"/>
        <end position="163"/>
    </location>
</feature>
<accession>A0A6J3RC07</accession>
<feature type="compositionally biased region" description="Basic and acidic residues" evidence="1">
    <location>
        <begin position="111"/>
        <end position="121"/>
    </location>
</feature>
<feature type="region of interest" description="Disordered" evidence="1">
    <location>
        <begin position="232"/>
        <end position="257"/>
    </location>
</feature>
<proteinExistence type="predicted"/>
<evidence type="ECO:0000313" key="3">
    <source>
        <dbReference type="RefSeq" id="XP_033712117.1"/>
    </source>
</evidence>
<gene>
    <name evidence="3" type="primary">FAM207A</name>
</gene>
<feature type="compositionally biased region" description="Basic residues" evidence="1">
    <location>
        <begin position="1"/>
        <end position="15"/>
    </location>
</feature>
<sequence length="257" mass="25343">MGKVRGLRSRVHKAAVRPTGEAAPGPTPPAREAASLQASAGGVGGKEWAFMNASVFAGTTIDPSALVQKLDVDARSSASVRRVTYVPHQTSHLRCQGQGCFAQEGEAEAAAREVAAEDRSHKAGGAGAQGGAEAQGHGGGRGPAAPARRPARAAGAADGWPAQSGHQAPGSPAEPDERGAEVPAPGGGKDAVSGAAGQPGLQSQPPAGHRAAAGPADAAGGQWAVLTQRGACLSSGDAHEEVPRGPTLPLSPCSTSP</sequence>